<evidence type="ECO:0000259" key="5">
    <source>
        <dbReference type="PROSITE" id="PS50305"/>
    </source>
</evidence>
<dbReference type="InterPro" id="IPR029035">
    <property type="entry name" value="DHS-like_NAD/FAD-binding_dom"/>
</dbReference>
<name>F4GJ74_PARC1</name>
<reference evidence="6 7" key="2">
    <citation type="journal article" date="2012" name="Stand. Genomic Sci.">
        <title>Complete genome sequence of the termite hindgut bacterium Spirochaeta coccoides type strain (SPN1(T)), reclassification in the genus Sphaerochaeta as Sphaerochaeta coccoides comb. nov. and emendations of the family Spirochaetaceae and the genus Sphaerochaeta.</title>
        <authorList>
            <person name="Abt B."/>
            <person name="Han C."/>
            <person name="Scheuner C."/>
            <person name="Lu M."/>
            <person name="Lapidus A."/>
            <person name="Nolan M."/>
            <person name="Lucas S."/>
            <person name="Hammon N."/>
            <person name="Deshpande S."/>
            <person name="Cheng J.F."/>
            <person name="Tapia R."/>
            <person name="Goodwin L.A."/>
            <person name="Pitluck S."/>
            <person name="Liolios K."/>
            <person name="Pagani I."/>
            <person name="Ivanova N."/>
            <person name="Mavromatis K."/>
            <person name="Mikhailova N."/>
            <person name="Huntemann M."/>
            <person name="Pati A."/>
            <person name="Chen A."/>
            <person name="Palaniappan K."/>
            <person name="Land M."/>
            <person name="Hauser L."/>
            <person name="Brambilla E.M."/>
            <person name="Rohde M."/>
            <person name="Spring S."/>
            <person name="Gronow S."/>
            <person name="Goker M."/>
            <person name="Woyke T."/>
            <person name="Bristow J."/>
            <person name="Eisen J.A."/>
            <person name="Markowitz V."/>
            <person name="Hugenholtz P."/>
            <person name="Kyrpides N.C."/>
            <person name="Klenk H.P."/>
            <person name="Detter J.C."/>
        </authorList>
    </citation>
    <scope>NUCLEOTIDE SEQUENCE [LARGE SCALE GENOMIC DNA]</scope>
    <source>
        <strain evidence="7">ATCC BAA-1237 / DSM 17374 / SPN1</strain>
    </source>
</reference>
<keyword evidence="3" id="KW-0520">NAD</keyword>
<keyword evidence="4" id="KW-0862">Zinc</keyword>
<reference evidence="7" key="1">
    <citation type="submission" date="2011-04" db="EMBL/GenBank/DDBJ databases">
        <title>The complete genome of Spirochaeta coccoides DSM 17374.</title>
        <authorList>
            <person name="Lucas S."/>
            <person name="Copeland A."/>
            <person name="Lapidus A."/>
            <person name="Bruce D."/>
            <person name="Goodwin L."/>
            <person name="Pitluck S."/>
            <person name="Peters L."/>
            <person name="Kyrpides N."/>
            <person name="Mavromatis K."/>
            <person name="Pagani I."/>
            <person name="Ivanova N."/>
            <person name="Ovchinnikova G."/>
            <person name="Lu M."/>
            <person name="Detter J.C."/>
            <person name="Tapia R."/>
            <person name="Han C."/>
            <person name="Land M."/>
            <person name="Hauser L."/>
            <person name="Markowitz V."/>
            <person name="Cheng J.-F."/>
            <person name="Hugenholtz P."/>
            <person name="Woyke T."/>
            <person name="Wu D."/>
            <person name="Spring S."/>
            <person name="Schroeder M."/>
            <person name="Brambilla E."/>
            <person name="Klenk H.-P."/>
            <person name="Eisen J.A."/>
        </authorList>
    </citation>
    <scope>NUCLEOTIDE SEQUENCE [LARGE SCALE GENOMIC DNA]</scope>
    <source>
        <strain evidence="7">ATCC BAA-1237 / DSM 17374 / SPN1</strain>
    </source>
</reference>
<dbReference type="EMBL" id="CP002659">
    <property type="protein sequence ID" value="AEC01714.1"/>
    <property type="molecule type" value="Genomic_DNA"/>
</dbReference>
<dbReference type="GO" id="GO:0046872">
    <property type="term" value="F:metal ion binding"/>
    <property type="evidence" value="ECO:0007669"/>
    <property type="project" value="UniProtKB-KW"/>
</dbReference>
<dbReference type="eggNOG" id="COG0846">
    <property type="taxonomic scope" value="Bacteria"/>
</dbReference>
<feature type="binding site" evidence="4">
    <location>
        <position position="136"/>
    </location>
    <ligand>
        <name>Zn(2+)</name>
        <dbReference type="ChEBI" id="CHEBI:29105"/>
    </ligand>
</feature>
<dbReference type="GO" id="GO:0070403">
    <property type="term" value="F:NAD+ binding"/>
    <property type="evidence" value="ECO:0007669"/>
    <property type="project" value="InterPro"/>
</dbReference>
<feature type="binding site" evidence="4">
    <location>
        <position position="133"/>
    </location>
    <ligand>
        <name>Zn(2+)</name>
        <dbReference type="ChEBI" id="CHEBI:29105"/>
    </ligand>
</feature>
<keyword evidence="2" id="KW-0808">Transferase</keyword>
<proteinExistence type="predicted"/>
<protein>
    <recommendedName>
        <fullName evidence="1">protein acetyllysine N-acetyltransferase</fullName>
        <ecNumber evidence="1">2.3.1.286</ecNumber>
    </recommendedName>
</protein>
<evidence type="ECO:0000256" key="2">
    <source>
        <dbReference type="ARBA" id="ARBA00022679"/>
    </source>
</evidence>
<dbReference type="EC" id="2.3.1.286" evidence="1"/>
<dbReference type="PANTHER" id="PTHR11085:SF4">
    <property type="entry name" value="NAD-DEPENDENT PROTEIN DEACYLASE"/>
    <property type="match status" value="1"/>
</dbReference>
<dbReference type="OrthoDB" id="9800582at2"/>
<evidence type="ECO:0000313" key="6">
    <source>
        <dbReference type="EMBL" id="AEC01714.1"/>
    </source>
</evidence>
<gene>
    <name evidence="6" type="ordered locus">Spico_0486</name>
</gene>
<dbReference type="InterPro" id="IPR003000">
    <property type="entry name" value="Sirtuin"/>
</dbReference>
<keyword evidence="4" id="KW-0479">Metal-binding</keyword>
<dbReference type="Proteomes" id="UP000007939">
    <property type="component" value="Chromosome"/>
</dbReference>
<evidence type="ECO:0000313" key="7">
    <source>
        <dbReference type="Proteomes" id="UP000007939"/>
    </source>
</evidence>
<dbReference type="PROSITE" id="PS50305">
    <property type="entry name" value="SIRTUIN"/>
    <property type="match status" value="1"/>
</dbReference>
<feature type="active site" description="Proton acceptor" evidence="4">
    <location>
        <position position="125"/>
    </location>
</feature>
<keyword evidence="7" id="KW-1185">Reference proteome</keyword>
<feature type="binding site" evidence="4">
    <location>
        <position position="157"/>
    </location>
    <ligand>
        <name>Zn(2+)</name>
        <dbReference type="ChEBI" id="CHEBI:29105"/>
    </ligand>
</feature>
<dbReference type="SUPFAM" id="SSF52467">
    <property type="entry name" value="DHS-like NAD/FAD-binding domain"/>
    <property type="match status" value="1"/>
</dbReference>
<feature type="binding site" evidence="4">
    <location>
        <position position="160"/>
    </location>
    <ligand>
        <name>Zn(2+)</name>
        <dbReference type="ChEBI" id="CHEBI:29105"/>
    </ligand>
</feature>
<dbReference type="GO" id="GO:0017136">
    <property type="term" value="F:histone deacetylase activity, NAD-dependent"/>
    <property type="evidence" value="ECO:0007669"/>
    <property type="project" value="TreeGrafter"/>
</dbReference>
<dbReference type="AlphaFoldDB" id="F4GJ74"/>
<dbReference type="Gene3D" id="3.40.50.1220">
    <property type="entry name" value="TPP-binding domain"/>
    <property type="match status" value="1"/>
</dbReference>
<dbReference type="InterPro" id="IPR026591">
    <property type="entry name" value="Sirtuin_cat_small_dom_sf"/>
</dbReference>
<feature type="domain" description="Deacetylase sirtuin-type" evidence="5">
    <location>
        <begin position="1"/>
        <end position="253"/>
    </location>
</feature>
<dbReference type="Gene3D" id="3.30.1600.10">
    <property type="entry name" value="SIR2/SIRT2 'Small Domain"/>
    <property type="match status" value="1"/>
</dbReference>
<evidence type="ECO:0000256" key="3">
    <source>
        <dbReference type="ARBA" id="ARBA00023027"/>
    </source>
</evidence>
<dbReference type="Pfam" id="PF02146">
    <property type="entry name" value="SIR2"/>
    <property type="match status" value="1"/>
</dbReference>
<evidence type="ECO:0000256" key="4">
    <source>
        <dbReference type="PROSITE-ProRule" id="PRU00236"/>
    </source>
</evidence>
<evidence type="ECO:0000256" key="1">
    <source>
        <dbReference type="ARBA" id="ARBA00012928"/>
    </source>
</evidence>
<dbReference type="STRING" id="760011.Spico_0486"/>
<sequence>MAYSSDIQKLEELIASSHRMVIFTGAGVSTMSGIPDFRGTHGAYSDAWHGMDVEDILSIDFFKRSPEIFYAWARDVWYRLDEYEPTIVHRVVAELEAKGYIKDVWTQNIDMLHQKAGSRVVHEIHGSPARHHCIQCNAFRSYDEVVPEVLAGKVPLCKRCGGVVKPDIIFYGENLDAQQLMMAREEFFHVDLCVVMGSSLVVQPAASFPLLSCRGGGKLVIVNAQPTPLDAYAFLRFPDLEAVCADIQAWLWK</sequence>
<dbReference type="InterPro" id="IPR050134">
    <property type="entry name" value="NAD-dep_sirtuin_deacylases"/>
</dbReference>
<dbReference type="InterPro" id="IPR026590">
    <property type="entry name" value="Ssirtuin_cat_dom"/>
</dbReference>
<organism evidence="6 7">
    <name type="scientific">Parasphaerochaeta coccoides (strain ATCC BAA-1237 / DSM 17374 / SPN1)</name>
    <name type="common">Sphaerochaeta coccoides</name>
    <dbReference type="NCBI Taxonomy" id="760011"/>
    <lineage>
        <taxon>Bacteria</taxon>
        <taxon>Pseudomonadati</taxon>
        <taxon>Spirochaetota</taxon>
        <taxon>Spirochaetia</taxon>
        <taxon>Spirochaetales</taxon>
        <taxon>Sphaerochaetaceae</taxon>
        <taxon>Parasphaerochaeta</taxon>
    </lineage>
</organism>
<dbReference type="KEGG" id="scc:Spico_0486"/>
<dbReference type="PANTHER" id="PTHR11085">
    <property type="entry name" value="NAD-DEPENDENT PROTEIN DEACYLASE SIRTUIN-5, MITOCHONDRIAL-RELATED"/>
    <property type="match status" value="1"/>
</dbReference>
<accession>F4GJ74</accession>
<dbReference type="HOGENOM" id="CLU_023643_3_0_12"/>
<dbReference type="RefSeq" id="WP_013739110.1">
    <property type="nucleotide sequence ID" value="NC_015436.1"/>
</dbReference>